<accession>A0ABQ2VM67</accession>
<protein>
    <submittedName>
        <fullName evidence="2">Uncharacterized protein</fullName>
    </submittedName>
</protein>
<sequence>MFGRPQEARRNSPTTGPKGSGSVPPGVVADEGQRAHPGVGEGGGDEFAGAHRGHRIAVTASRSPVAGHRQDRAGRLPQPGIQEAAKWRELPNRLG</sequence>
<gene>
    <name evidence="2" type="ORF">GCM10010211_66230</name>
</gene>
<keyword evidence="3" id="KW-1185">Reference proteome</keyword>
<evidence type="ECO:0000256" key="1">
    <source>
        <dbReference type="SAM" id="MobiDB-lite"/>
    </source>
</evidence>
<name>A0ABQ2VM67_9ACTN</name>
<reference evidence="3" key="1">
    <citation type="journal article" date="2019" name="Int. J. Syst. Evol. Microbiol.">
        <title>The Global Catalogue of Microorganisms (GCM) 10K type strain sequencing project: providing services to taxonomists for standard genome sequencing and annotation.</title>
        <authorList>
            <consortium name="The Broad Institute Genomics Platform"/>
            <consortium name="The Broad Institute Genome Sequencing Center for Infectious Disease"/>
            <person name="Wu L."/>
            <person name="Ma J."/>
        </authorList>
    </citation>
    <scope>NUCLEOTIDE SEQUENCE [LARGE SCALE GENOMIC DNA]</scope>
    <source>
        <strain evidence="3">JCM 3399</strain>
    </source>
</reference>
<feature type="compositionally biased region" description="Basic and acidic residues" evidence="1">
    <location>
        <begin position="85"/>
        <end position="95"/>
    </location>
</feature>
<feature type="compositionally biased region" description="Basic and acidic residues" evidence="1">
    <location>
        <begin position="1"/>
        <end position="10"/>
    </location>
</feature>
<dbReference type="EMBL" id="BMRP01000036">
    <property type="protein sequence ID" value="GGU90396.1"/>
    <property type="molecule type" value="Genomic_DNA"/>
</dbReference>
<feature type="compositionally biased region" description="Low complexity" evidence="1">
    <location>
        <begin position="12"/>
        <end position="28"/>
    </location>
</feature>
<feature type="region of interest" description="Disordered" evidence="1">
    <location>
        <begin position="1"/>
        <end position="95"/>
    </location>
</feature>
<evidence type="ECO:0000313" key="2">
    <source>
        <dbReference type="EMBL" id="GGU90396.1"/>
    </source>
</evidence>
<organism evidence="2 3">
    <name type="scientific">Streptomyces albospinus</name>
    <dbReference type="NCBI Taxonomy" id="285515"/>
    <lineage>
        <taxon>Bacteria</taxon>
        <taxon>Bacillati</taxon>
        <taxon>Actinomycetota</taxon>
        <taxon>Actinomycetes</taxon>
        <taxon>Kitasatosporales</taxon>
        <taxon>Streptomycetaceae</taxon>
        <taxon>Streptomyces</taxon>
    </lineage>
</organism>
<evidence type="ECO:0000313" key="3">
    <source>
        <dbReference type="Proteomes" id="UP000654471"/>
    </source>
</evidence>
<dbReference type="Proteomes" id="UP000654471">
    <property type="component" value="Unassembled WGS sequence"/>
</dbReference>
<comment type="caution">
    <text evidence="2">The sequence shown here is derived from an EMBL/GenBank/DDBJ whole genome shotgun (WGS) entry which is preliminary data.</text>
</comment>
<proteinExistence type="predicted"/>